<dbReference type="AlphaFoldDB" id="A0AA49JHP1"/>
<feature type="transmembrane region" description="Helical" evidence="1">
    <location>
        <begin position="6"/>
        <end position="29"/>
    </location>
</feature>
<accession>A0AA49JHP1</accession>
<organism evidence="2">
    <name type="scientific">Roseihalotalea indica</name>
    <dbReference type="NCBI Taxonomy" id="2867963"/>
    <lineage>
        <taxon>Bacteria</taxon>
        <taxon>Pseudomonadati</taxon>
        <taxon>Bacteroidota</taxon>
        <taxon>Cytophagia</taxon>
        <taxon>Cytophagales</taxon>
        <taxon>Catalimonadaceae</taxon>
        <taxon>Roseihalotalea</taxon>
    </lineage>
</organism>
<dbReference type="EMBL" id="CP120682">
    <property type="protein sequence ID" value="WKN39384.1"/>
    <property type="molecule type" value="Genomic_DNA"/>
</dbReference>
<evidence type="ECO:0000256" key="1">
    <source>
        <dbReference type="SAM" id="Phobius"/>
    </source>
</evidence>
<feature type="transmembrane region" description="Helical" evidence="1">
    <location>
        <begin position="148"/>
        <end position="165"/>
    </location>
</feature>
<keyword evidence="1" id="KW-1133">Transmembrane helix</keyword>
<keyword evidence="1" id="KW-0472">Membrane</keyword>
<feature type="transmembrane region" description="Helical" evidence="1">
    <location>
        <begin position="339"/>
        <end position="356"/>
    </location>
</feature>
<gene>
    <name evidence="2" type="ORF">K4G66_11850</name>
</gene>
<name>A0AA49JHP1_9BACT</name>
<feature type="transmembrane region" description="Helical" evidence="1">
    <location>
        <begin position="171"/>
        <end position="199"/>
    </location>
</feature>
<evidence type="ECO:0000313" key="2">
    <source>
        <dbReference type="EMBL" id="WKN39384.1"/>
    </source>
</evidence>
<feature type="transmembrane region" description="Helical" evidence="1">
    <location>
        <begin position="93"/>
        <end position="115"/>
    </location>
</feature>
<keyword evidence="1" id="KW-0812">Transmembrane</keyword>
<feature type="transmembrane region" description="Helical" evidence="1">
    <location>
        <begin position="392"/>
        <end position="412"/>
    </location>
</feature>
<feature type="transmembrane region" description="Helical" evidence="1">
    <location>
        <begin position="362"/>
        <end position="380"/>
    </location>
</feature>
<sequence>MSKPPFFTLKLLITGIFLAIYLSASLSLLMSPRVRGAGYHENDLYFQADSEFFAKRVAKDRHTYDRIRYHPLFVIFFNPVGRSMNTLTRNPEVSACILNALAGSICVYLALTLFYDALQYPPLRSVLYAIIFGLTSTQFIFSIVPDTFIFTSLGFVGLLIIMLRYRSLTSWIGITVYSIGITITNVVPAFLAAYFFLFRSIRQIRIKPRRLYGYIIGVMSISAILSIAQKLLYNVWLFSQWKKIHEEDIDWYLYMPTNWAENWDRLGLLMKHVVLFCVAPPQIQVTTHFLNPDISMVTFMETPWWGFPAASWPAAILWVLFLGLAIFYVFQQKLYQQPLIQFILLCLAFNVALHFLYGDDFMLFSCDWLIFLLLLVFFTLEQSPLAKRYARQYQIGLVAFAVSLLMASGWLMHDLYNAFLIQ</sequence>
<protein>
    <submittedName>
        <fullName evidence="2">Uncharacterized protein</fullName>
    </submittedName>
</protein>
<reference evidence="2" key="2">
    <citation type="journal article" date="2024" name="Antonie Van Leeuwenhoek">
        <title>Roseihalotalea indica gen. nov., sp. nov., a halophilic Bacteroidetes from mesopelagic Southwest Indian Ocean with higher carbohydrate metabolic potential.</title>
        <authorList>
            <person name="Chen B."/>
            <person name="Zhang M."/>
            <person name="Lin D."/>
            <person name="Ye J."/>
            <person name="Tang K."/>
        </authorList>
    </citation>
    <scope>NUCLEOTIDE SEQUENCE</scope>
    <source>
        <strain evidence="2">TK19036</strain>
    </source>
</reference>
<reference evidence="2" key="1">
    <citation type="journal article" date="2023" name="Comput. Struct. Biotechnol. J.">
        <title>Discovery of a novel marine Bacteroidetes with a rich repertoire of carbohydrate-active enzymes.</title>
        <authorList>
            <person name="Chen B."/>
            <person name="Liu G."/>
            <person name="Chen Q."/>
            <person name="Wang H."/>
            <person name="Liu L."/>
            <person name="Tang K."/>
        </authorList>
    </citation>
    <scope>NUCLEOTIDE SEQUENCE</scope>
    <source>
        <strain evidence="2">TK19036</strain>
    </source>
</reference>
<proteinExistence type="predicted"/>
<feature type="transmembrane region" description="Helical" evidence="1">
    <location>
        <begin position="310"/>
        <end position="330"/>
    </location>
</feature>
<feature type="transmembrane region" description="Helical" evidence="1">
    <location>
        <begin position="211"/>
        <end position="233"/>
    </location>
</feature>